<reference evidence="3 4" key="1">
    <citation type="submission" date="2024-03" db="EMBL/GenBank/DDBJ databases">
        <title>Whole genomes of four grape xylem sap localized bacterial endophytes.</title>
        <authorList>
            <person name="Kumar G."/>
            <person name="Savka M.A."/>
        </authorList>
    </citation>
    <scope>NUCLEOTIDE SEQUENCE [LARGE SCALE GENOMIC DNA]</scope>
    <source>
        <strain evidence="3 4">RIT_GXS8</strain>
    </source>
</reference>
<gene>
    <name evidence="3" type="ORF">WMN62_03280</name>
</gene>
<accession>A0ABU8Y6L3</accession>
<dbReference type="InterPro" id="IPR018357">
    <property type="entry name" value="Hexapep_transf_CS"/>
</dbReference>
<organism evidence="3 4">
    <name type="scientific">Curtobacterium citreum</name>
    <dbReference type="NCBI Taxonomy" id="2036"/>
    <lineage>
        <taxon>Bacteria</taxon>
        <taxon>Bacillati</taxon>
        <taxon>Actinomycetota</taxon>
        <taxon>Actinomycetes</taxon>
        <taxon>Micrococcales</taxon>
        <taxon>Microbacteriaceae</taxon>
        <taxon>Curtobacterium</taxon>
    </lineage>
</organism>
<dbReference type="PROSITE" id="PS00101">
    <property type="entry name" value="HEXAPEP_TRANSFERASES"/>
    <property type="match status" value="1"/>
</dbReference>
<evidence type="ECO:0000256" key="1">
    <source>
        <dbReference type="ARBA" id="ARBA00022679"/>
    </source>
</evidence>
<dbReference type="RefSeq" id="WP_340197715.1">
    <property type="nucleotide sequence ID" value="NZ_JBBKAP010000075.1"/>
</dbReference>
<proteinExistence type="predicted"/>
<evidence type="ECO:0000256" key="2">
    <source>
        <dbReference type="ARBA" id="ARBA00022737"/>
    </source>
</evidence>
<dbReference type="EMBL" id="JBBLYY010000020">
    <property type="protein sequence ID" value="MEK0170484.1"/>
    <property type="molecule type" value="Genomic_DNA"/>
</dbReference>
<comment type="caution">
    <text evidence="3">The sequence shown here is derived from an EMBL/GenBank/DDBJ whole genome shotgun (WGS) entry which is preliminary data.</text>
</comment>
<keyword evidence="1" id="KW-0808">Transferase</keyword>
<evidence type="ECO:0008006" key="5">
    <source>
        <dbReference type="Google" id="ProtNLM"/>
    </source>
</evidence>
<sequence length="209" mass="20429">MDIDGAPDPADDARRDAGFLTVAEVLGLLPEVRVLDPGSVLIGADVALAAGTVLYPGTVLETLAGGSITVGSGVRLGPGCVTVVATTARVTIGSGAELGPGPVTITATGSDVRVGDSARLSGGCLVEGPAVLGAGAQVLGAVAVRDAVLAAGGDHREADPDRRAGVVKGIGRVHGARVGVGEVVVGGGVPSAPLVVERQRAHHPEAPSR</sequence>
<dbReference type="SUPFAM" id="SSF51161">
    <property type="entry name" value="Trimeric LpxA-like enzymes"/>
    <property type="match status" value="1"/>
</dbReference>
<evidence type="ECO:0000313" key="4">
    <source>
        <dbReference type="Proteomes" id="UP001370299"/>
    </source>
</evidence>
<keyword evidence="4" id="KW-1185">Reference proteome</keyword>
<evidence type="ECO:0000313" key="3">
    <source>
        <dbReference type="EMBL" id="MEK0170484.1"/>
    </source>
</evidence>
<dbReference type="Proteomes" id="UP001370299">
    <property type="component" value="Unassembled WGS sequence"/>
</dbReference>
<name>A0ABU8Y6L3_9MICO</name>
<dbReference type="Gene3D" id="2.160.10.10">
    <property type="entry name" value="Hexapeptide repeat proteins"/>
    <property type="match status" value="1"/>
</dbReference>
<dbReference type="InterPro" id="IPR011004">
    <property type="entry name" value="Trimer_LpxA-like_sf"/>
</dbReference>
<protein>
    <recommendedName>
        <fullName evidence="5">Carbonic anhydrase/acetyltransferase-like protein (Isoleucine patch superfamily)</fullName>
    </recommendedName>
</protein>
<keyword evidence="2" id="KW-0677">Repeat</keyword>